<name>A0A1L8MLW1_9STRE</name>
<evidence type="ECO:0000313" key="3">
    <source>
        <dbReference type="Proteomes" id="UP000182015"/>
    </source>
</evidence>
<keyword evidence="1" id="KW-0812">Transmembrane</keyword>
<evidence type="ECO:0000313" key="2">
    <source>
        <dbReference type="EMBL" id="OJF71721.1"/>
    </source>
</evidence>
<dbReference type="EMBL" id="LZDD01000002">
    <property type="protein sequence ID" value="OJF71721.1"/>
    <property type="molecule type" value="Genomic_DNA"/>
</dbReference>
<protein>
    <submittedName>
        <fullName evidence="2">Uncharacterized protein</fullName>
    </submittedName>
</protein>
<dbReference type="Proteomes" id="UP000182015">
    <property type="component" value="Unassembled WGS sequence"/>
</dbReference>
<reference evidence="3" key="1">
    <citation type="submission" date="2016-06" db="EMBL/GenBank/DDBJ databases">
        <authorList>
            <person name="de Vries S.P.W."/>
            <person name="Hadjirin N.F."/>
            <person name="Lay E.M."/>
            <person name="Zadoks R.N."/>
            <person name="Peacock S.J."/>
            <person name="Parkhill J."/>
            <person name="Grant A.J."/>
            <person name="Mcdougall S."/>
            <person name="Holmes M.A."/>
        </authorList>
    </citation>
    <scope>NUCLEOTIDE SEQUENCE [LARGE SCALE GENOMIC DNA]</scope>
    <source>
        <strain evidence="3">NZ1587</strain>
    </source>
</reference>
<sequence length="205" mass="24450">MKNTFFQKTYSVIETSFFLGFTSMFLYIGVLLLKISIGSISIEPLDSFINIFLQYLSIFLHYLKFLTYGILMIPITLLLTEFMIRIRQDNFWNYFKSLYQTRHLRQFLKQEEKSESVISIDDQRSVTKLNPILEQFNQAIDKCLVDVRNKSVIIYIQYPKTQQSQKLLKDMEEHIKEEVSNQNPNYYFSAPNREGNSLWYIGTRR</sequence>
<organism evidence="2 3">
    <name type="scientific">Streptococcus bovimastitidis</name>
    <dbReference type="NCBI Taxonomy" id="1856638"/>
    <lineage>
        <taxon>Bacteria</taxon>
        <taxon>Bacillati</taxon>
        <taxon>Bacillota</taxon>
        <taxon>Bacilli</taxon>
        <taxon>Lactobacillales</taxon>
        <taxon>Streptococcaceae</taxon>
        <taxon>Streptococcus</taxon>
    </lineage>
</organism>
<dbReference type="AlphaFoldDB" id="A0A1L8MLW1"/>
<dbReference type="STRING" id="1856638.A9Q68_06960"/>
<comment type="caution">
    <text evidence="2">The sequence shown here is derived from an EMBL/GenBank/DDBJ whole genome shotgun (WGS) entry which is preliminary data.</text>
</comment>
<keyword evidence="1" id="KW-1133">Transmembrane helix</keyword>
<keyword evidence="3" id="KW-1185">Reference proteome</keyword>
<evidence type="ECO:0000256" key="1">
    <source>
        <dbReference type="SAM" id="Phobius"/>
    </source>
</evidence>
<feature type="transmembrane region" description="Helical" evidence="1">
    <location>
        <begin position="68"/>
        <end position="86"/>
    </location>
</feature>
<keyword evidence="1" id="KW-0472">Membrane</keyword>
<gene>
    <name evidence="2" type="ORF">A9Q68_06960</name>
</gene>
<accession>A0A1L8MLW1</accession>
<feature type="transmembrane region" description="Helical" evidence="1">
    <location>
        <begin position="12"/>
        <end position="33"/>
    </location>
</feature>
<dbReference type="OrthoDB" id="2218789at2"/>
<proteinExistence type="predicted"/>